<proteinExistence type="predicted"/>
<reference evidence="2 3" key="1">
    <citation type="journal article" date="2024" name="J Genomics">
        <title>Draft genome sequencing and assembly of Favolaschia claudopus CIRM-BRFM 2984 isolated from oak limbs.</title>
        <authorList>
            <person name="Navarro D."/>
            <person name="Drula E."/>
            <person name="Chaduli D."/>
            <person name="Cazenave R."/>
            <person name="Ahrendt S."/>
            <person name="Wang J."/>
            <person name="Lipzen A."/>
            <person name="Daum C."/>
            <person name="Barry K."/>
            <person name="Grigoriev I.V."/>
            <person name="Favel A."/>
            <person name="Rosso M.N."/>
            <person name="Martin F."/>
        </authorList>
    </citation>
    <scope>NUCLEOTIDE SEQUENCE [LARGE SCALE GENOMIC DNA]</scope>
    <source>
        <strain evidence="2 3">CIRM-BRFM 2984</strain>
    </source>
</reference>
<evidence type="ECO:0000256" key="1">
    <source>
        <dbReference type="SAM" id="MobiDB-lite"/>
    </source>
</evidence>
<evidence type="ECO:0000313" key="3">
    <source>
        <dbReference type="Proteomes" id="UP001362999"/>
    </source>
</evidence>
<dbReference type="Proteomes" id="UP001362999">
    <property type="component" value="Unassembled WGS sequence"/>
</dbReference>
<protein>
    <submittedName>
        <fullName evidence="2">Uncharacterized protein</fullName>
    </submittedName>
</protein>
<keyword evidence="3" id="KW-1185">Reference proteome</keyword>
<organism evidence="2 3">
    <name type="scientific">Favolaschia claudopus</name>
    <dbReference type="NCBI Taxonomy" id="2862362"/>
    <lineage>
        <taxon>Eukaryota</taxon>
        <taxon>Fungi</taxon>
        <taxon>Dikarya</taxon>
        <taxon>Basidiomycota</taxon>
        <taxon>Agaricomycotina</taxon>
        <taxon>Agaricomycetes</taxon>
        <taxon>Agaricomycetidae</taxon>
        <taxon>Agaricales</taxon>
        <taxon>Marasmiineae</taxon>
        <taxon>Mycenaceae</taxon>
        <taxon>Favolaschia</taxon>
    </lineage>
</organism>
<dbReference type="EMBL" id="JAWWNJ010000077">
    <property type="protein sequence ID" value="KAK7005790.1"/>
    <property type="molecule type" value="Genomic_DNA"/>
</dbReference>
<feature type="compositionally biased region" description="Polar residues" evidence="1">
    <location>
        <begin position="194"/>
        <end position="207"/>
    </location>
</feature>
<dbReference type="AlphaFoldDB" id="A0AAW0AAV5"/>
<feature type="region of interest" description="Disordered" evidence="1">
    <location>
        <begin position="191"/>
        <end position="232"/>
    </location>
</feature>
<name>A0AAW0AAV5_9AGAR</name>
<comment type="caution">
    <text evidence="2">The sequence shown here is derived from an EMBL/GenBank/DDBJ whole genome shotgun (WGS) entry which is preliminary data.</text>
</comment>
<gene>
    <name evidence="2" type="ORF">R3P38DRAFT_3039605</name>
</gene>
<sequence>MSSEKKNAHTSFIRKSFAAVARIGNTNPIHTPAKPLGSPAPIRKFPLQTYHSFNLFLPPLKTLSAPRLGQTALKFTDADGWAEDDSEEDNLGADISASNLPSKLNFITPLAPPGLPLPPRYPIIVPVKNSLVHAPGVAPPKHWAPGGSCDVVRIEPVPYMRFQPRPGYLPPSFWHPGGRATRLDKPFSDLDESSVLQNSGSESSSLGQGDMDGTISTSSSSSASRAPEQNAPKKDLIHSQLEQLLEMDDAFLAIADIPAVSQSVWATCPTPPASPKSARDLHQMKESPSLLNFLLLECGYDLGSLRQLEARFPATKSESEALAASMSDVAGSTDGNTVIEEESTLNNADDSIVSMATVASVLEEILKTLEIEDVGEQKTQLVAEAVTPSSPVALVTPTVFDSKTTPQAARVECTVNPSTFIARIQARFDVFSKSPAGASPSYDGPSLSRTRSLPECWSISTFIKFAPSPAIATNKKKGKKQTYTGPSPVIPAVETLAAPLQSGRVYVRDNVPMKNKIKTRPEQPPVVQGVPLERTMTGGTLRRQTLLERFRHHAEEHDEPRHRTENPQQRNQRWLSRLGKLGKPMAQRVRVLLGLGNGAQMHWKDFVKLMVDLGFTVSEPDGRTFKFTPPHDNDAVPKDQVLHAKDLSKIRKALVDLYGWAPSKVATVLA</sequence>
<evidence type="ECO:0000313" key="2">
    <source>
        <dbReference type="EMBL" id="KAK7005790.1"/>
    </source>
</evidence>
<accession>A0AAW0AAV5</accession>